<evidence type="ECO:0000313" key="2">
    <source>
        <dbReference type="Proteomes" id="UP000266673"/>
    </source>
</evidence>
<dbReference type="OrthoDB" id="544350at2759"/>
<dbReference type="STRING" id="44941.A0A397VDD4"/>
<organism evidence="1 2">
    <name type="scientific">Gigaspora rosea</name>
    <dbReference type="NCBI Taxonomy" id="44941"/>
    <lineage>
        <taxon>Eukaryota</taxon>
        <taxon>Fungi</taxon>
        <taxon>Fungi incertae sedis</taxon>
        <taxon>Mucoromycota</taxon>
        <taxon>Glomeromycotina</taxon>
        <taxon>Glomeromycetes</taxon>
        <taxon>Diversisporales</taxon>
        <taxon>Gigasporaceae</taxon>
        <taxon>Gigaspora</taxon>
    </lineage>
</organism>
<sequence length="156" mass="17745">MTEVSSGKSPYGNIPHDANLAVYISNGLRPEFAEGTPDLYIKLAKKCMDANPSTRPTAEDCRKLLNIWCDSFNFRYENTKDEIALEIRKKFEAADAVILTLPEILQAHPEAIYTSRLLNFENLPKPVNSIINQPYFDSKQIHLILPEDNSFDDEIQ</sequence>
<dbReference type="SUPFAM" id="SSF56112">
    <property type="entry name" value="Protein kinase-like (PK-like)"/>
    <property type="match status" value="1"/>
</dbReference>
<comment type="caution">
    <text evidence="1">The sequence shown here is derived from an EMBL/GenBank/DDBJ whole genome shotgun (WGS) entry which is preliminary data.</text>
</comment>
<protein>
    <recommendedName>
        <fullName evidence="3">Serine-threonine/tyrosine-protein kinase catalytic domain-containing protein</fullName>
    </recommendedName>
</protein>
<evidence type="ECO:0008006" key="3">
    <source>
        <dbReference type="Google" id="ProtNLM"/>
    </source>
</evidence>
<dbReference type="InterPro" id="IPR011009">
    <property type="entry name" value="Kinase-like_dom_sf"/>
</dbReference>
<proteinExistence type="predicted"/>
<dbReference type="Gene3D" id="1.10.510.10">
    <property type="entry name" value="Transferase(Phosphotransferase) domain 1"/>
    <property type="match status" value="1"/>
</dbReference>
<gene>
    <name evidence="1" type="ORF">C2G38_2082140</name>
</gene>
<dbReference type="AlphaFoldDB" id="A0A397VDD4"/>
<reference evidence="1 2" key="1">
    <citation type="submission" date="2018-06" db="EMBL/GenBank/DDBJ databases">
        <title>Comparative genomics reveals the genomic features of Rhizophagus irregularis, R. cerebriforme, R. diaphanum and Gigaspora rosea, and their symbiotic lifestyle signature.</title>
        <authorList>
            <person name="Morin E."/>
            <person name="San Clemente H."/>
            <person name="Chen E.C.H."/>
            <person name="De La Providencia I."/>
            <person name="Hainaut M."/>
            <person name="Kuo A."/>
            <person name="Kohler A."/>
            <person name="Murat C."/>
            <person name="Tang N."/>
            <person name="Roy S."/>
            <person name="Loubradou J."/>
            <person name="Henrissat B."/>
            <person name="Grigoriev I.V."/>
            <person name="Corradi N."/>
            <person name="Roux C."/>
            <person name="Martin F.M."/>
        </authorList>
    </citation>
    <scope>NUCLEOTIDE SEQUENCE [LARGE SCALE GENOMIC DNA]</scope>
    <source>
        <strain evidence="1 2">DAOM 194757</strain>
    </source>
</reference>
<evidence type="ECO:0000313" key="1">
    <source>
        <dbReference type="EMBL" id="RIB19851.1"/>
    </source>
</evidence>
<accession>A0A397VDD4</accession>
<keyword evidence="2" id="KW-1185">Reference proteome</keyword>
<name>A0A397VDD4_9GLOM</name>
<dbReference type="Proteomes" id="UP000266673">
    <property type="component" value="Unassembled WGS sequence"/>
</dbReference>
<dbReference type="EMBL" id="QKWP01000449">
    <property type="protein sequence ID" value="RIB19851.1"/>
    <property type="molecule type" value="Genomic_DNA"/>
</dbReference>